<evidence type="ECO:0000313" key="2">
    <source>
        <dbReference type="Proteomes" id="UP000005365"/>
    </source>
</evidence>
<sequence>MKRSSEKLETCFRRHQSQHPVPLLRSVLRRRKRVTLHPFPVLRP</sequence>
<accession>C6M0X3</accession>
<dbReference type="EMBL" id="ACKO02000001">
    <property type="protein sequence ID" value="EET46047.1"/>
    <property type="molecule type" value="Genomic_DNA"/>
</dbReference>
<reference evidence="1" key="1">
    <citation type="submission" date="2009-07" db="EMBL/GenBank/DDBJ databases">
        <authorList>
            <person name="Weinstock G."/>
            <person name="Sodergren E."/>
            <person name="Clifton S."/>
            <person name="Fulton L."/>
            <person name="Fulton B."/>
            <person name="Courtney L."/>
            <person name="Fronick C."/>
            <person name="Harrison M."/>
            <person name="Strong C."/>
            <person name="Farmer C."/>
            <person name="Delahaunty K."/>
            <person name="Markovic C."/>
            <person name="Hall O."/>
            <person name="Minx P."/>
            <person name="Tomlinson C."/>
            <person name="Mitreva M."/>
            <person name="Nelson J."/>
            <person name="Hou S."/>
            <person name="Wollam A."/>
            <person name="Pepin K.H."/>
            <person name="Johnson M."/>
            <person name="Bhonagiri V."/>
            <person name="Nash W.E."/>
            <person name="Warren W."/>
            <person name="Chinwalla A."/>
            <person name="Mardis E.R."/>
            <person name="Wilson R.K."/>
        </authorList>
    </citation>
    <scope>NUCLEOTIDE SEQUENCE [LARGE SCALE GENOMIC DNA]</scope>
    <source>
        <strain evidence="1">ATCC 29256</strain>
    </source>
</reference>
<gene>
    <name evidence="1" type="ORF">NEISICOT_00150</name>
</gene>
<keyword evidence="2" id="KW-1185">Reference proteome</keyword>
<evidence type="ECO:0000313" key="1">
    <source>
        <dbReference type="EMBL" id="EET46047.1"/>
    </source>
</evidence>
<comment type="caution">
    <text evidence="1">The sequence shown here is derived from an EMBL/GenBank/DDBJ whole genome shotgun (WGS) entry which is preliminary data.</text>
</comment>
<dbReference type="Proteomes" id="UP000005365">
    <property type="component" value="Unassembled WGS sequence"/>
</dbReference>
<proteinExistence type="predicted"/>
<organism evidence="1 2">
    <name type="scientific">Neisseria sicca ATCC 29256</name>
    <dbReference type="NCBI Taxonomy" id="547045"/>
    <lineage>
        <taxon>Bacteria</taxon>
        <taxon>Pseudomonadati</taxon>
        <taxon>Pseudomonadota</taxon>
        <taxon>Betaproteobacteria</taxon>
        <taxon>Neisseriales</taxon>
        <taxon>Neisseriaceae</taxon>
        <taxon>Neisseria</taxon>
    </lineage>
</organism>
<name>C6M0X3_NEISI</name>
<protein>
    <submittedName>
        <fullName evidence="1">Uncharacterized protein</fullName>
    </submittedName>
</protein>
<dbReference type="AlphaFoldDB" id="C6M0X3"/>